<evidence type="ECO:0000313" key="17">
    <source>
        <dbReference type="EMBL" id="SDF20101.1"/>
    </source>
</evidence>
<dbReference type="HAMAP" id="MF_01019">
    <property type="entry name" value="HisIE"/>
    <property type="match status" value="1"/>
</dbReference>
<dbReference type="Pfam" id="PF01502">
    <property type="entry name" value="PRA-CH"/>
    <property type="match status" value="1"/>
</dbReference>
<keyword evidence="12 15" id="KW-0067">ATP-binding</keyword>
<evidence type="ECO:0000256" key="7">
    <source>
        <dbReference type="ARBA" id="ARBA00008299"/>
    </source>
</evidence>
<dbReference type="InterPro" id="IPR038019">
    <property type="entry name" value="PRib_AMP_CycHydrolase_sf"/>
</dbReference>
<dbReference type="UniPathway" id="UPA00031">
    <property type="reaction ID" value="UER00007"/>
</dbReference>
<dbReference type="InterPro" id="IPR026660">
    <property type="entry name" value="PRA-CH"/>
</dbReference>
<dbReference type="NCBIfam" id="TIGR03188">
    <property type="entry name" value="histidine_hisI"/>
    <property type="match status" value="1"/>
</dbReference>
<dbReference type="FunFam" id="3.10.20.810:FF:000001">
    <property type="entry name" value="Histidine biosynthesis bifunctional protein HisIE"/>
    <property type="match status" value="1"/>
</dbReference>
<comment type="catalytic activity">
    <reaction evidence="1 15">
        <text>1-(5-phospho-beta-D-ribosyl)-5'-AMP + H2O = 1-(5-phospho-beta-D-ribosyl)-5-[(5-phospho-beta-D-ribosylamino)methylideneamino]imidazole-4-carboxamide</text>
        <dbReference type="Rhea" id="RHEA:20049"/>
        <dbReference type="ChEBI" id="CHEBI:15377"/>
        <dbReference type="ChEBI" id="CHEBI:58435"/>
        <dbReference type="ChEBI" id="CHEBI:59457"/>
        <dbReference type="EC" id="3.5.4.19"/>
    </reaction>
</comment>
<dbReference type="RefSeq" id="WP_093008246.1">
    <property type="nucleotide sequence ID" value="NZ_FNBC01000031.1"/>
</dbReference>
<dbReference type="HAMAP" id="MF_01021">
    <property type="entry name" value="HisI"/>
    <property type="match status" value="1"/>
</dbReference>
<keyword evidence="8 15" id="KW-0963">Cytoplasm</keyword>
<dbReference type="GO" id="GO:0004636">
    <property type="term" value="F:phosphoribosyl-ATP diphosphatase activity"/>
    <property type="evidence" value="ECO:0007669"/>
    <property type="project" value="UniProtKB-UniRule"/>
</dbReference>
<reference evidence="18" key="1">
    <citation type="submission" date="2016-10" db="EMBL/GenBank/DDBJ databases">
        <authorList>
            <person name="Varghese N."/>
            <person name="Submissions S."/>
        </authorList>
    </citation>
    <scope>NUCLEOTIDE SEQUENCE [LARGE SCALE GENOMIC DNA]</scope>
    <source>
        <strain evidence="18">CGMCC 1.6992</strain>
    </source>
</reference>
<dbReference type="SUPFAM" id="SSF101386">
    <property type="entry name" value="all-alpha NTP pyrophosphatases"/>
    <property type="match status" value="1"/>
</dbReference>
<protein>
    <recommendedName>
        <fullName evidence="15">Histidine biosynthesis bifunctional protein HisIE</fullName>
    </recommendedName>
    <domain>
        <recommendedName>
            <fullName evidence="15">Phosphoribosyl-AMP cyclohydrolase</fullName>
            <shortName evidence="15">PRA-CH</shortName>
            <ecNumber evidence="15">3.5.4.19</ecNumber>
        </recommendedName>
    </domain>
    <domain>
        <recommendedName>
            <fullName evidence="15">Phosphoribosyl-ATP pyrophosphatase</fullName>
            <shortName evidence="15">PRA-PH</shortName>
            <ecNumber evidence="15">3.6.1.31</ecNumber>
        </recommendedName>
    </domain>
</protein>
<dbReference type="GO" id="GO:0004635">
    <property type="term" value="F:phosphoribosyl-AMP cyclohydrolase activity"/>
    <property type="evidence" value="ECO:0007669"/>
    <property type="project" value="UniProtKB-UniRule"/>
</dbReference>
<evidence type="ECO:0000256" key="6">
    <source>
        <dbReference type="ARBA" id="ARBA00007731"/>
    </source>
</evidence>
<dbReference type="AlphaFoldDB" id="A0A1G7J5E1"/>
<dbReference type="NCBIfam" id="NF000768">
    <property type="entry name" value="PRK00051.1"/>
    <property type="match status" value="1"/>
</dbReference>
<dbReference type="Pfam" id="PF01503">
    <property type="entry name" value="PRA-PH"/>
    <property type="match status" value="1"/>
</dbReference>
<dbReference type="PANTHER" id="PTHR42945">
    <property type="entry name" value="HISTIDINE BIOSYNTHESIS BIFUNCTIONAL PROTEIN"/>
    <property type="match status" value="1"/>
</dbReference>
<evidence type="ECO:0000259" key="16">
    <source>
        <dbReference type="Pfam" id="PF01502"/>
    </source>
</evidence>
<evidence type="ECO:0000256" key="5">
    <source>
        <dbReference type="ARBA" id="ARBA00005204"/>
    </source>
</evidence>
<keyword evidence="18" id="KW-1185">Reference proteome</keyword>
<evidence type="ECO:0000256" key="10">
    <source>
        <dbReference type="ARBA" id="ARBA00022741"/>
    </source>
</evidence>
<evidence type="ECO:0000256" key="13">
    <source>
        <dbReference type="ARBA" id="ARBA00023102"/>
    </source>
</evidence>
<dbReference type="InterPro" id="IPR023019">
    <property type="entry name" value="His_synth_HisIE"/>
</dbReference>
<dbReference type="Gene3D" id="3.10.20.810">
    <property type="entry name" value="Phosphoribosyl-AMP cyclohydrolase"/>
    <property type="match status" value="1"/>
</dbReference>
<proteinExistence type="inferred from homology"/>
<dbReference type="EC" id="3.5.4.19" evidence="15"/>
<comment type="pathway">
    <text evidence="4 15">Amino-acid biosynthesis; L-histidine biosynthesis; L-histidine from 5-phospho-alpha-D-ribose 1-diphosphate: step 3/9.</text>
</comment>
<keyword evidence="14 15" id="KW-0511">Multifunctional enzyme</keyword>
<dbReference type="InterPro" id="IPR002496">
    <property type="entry name" value="PRib_AMP_CycHydrolase_dom"/>
</dbReference>
<dbReference type="SUPFAM" id="SSF141734">
    <property type="entry name" value="HisI-like"/>
    <property type="match status" value="1"/>
</dbReference>
<dbReference type="EMBL" id="FNBC01000031">
    <property type="protein sequence ID" value="SDF20101.1"/>
    <property type="molecule type" value="Genomic_DNA"/>
</dbReference>
<name>A0A1G7J5E1_9DEIN</name>
<evidence type="ECO:0000313" key="18">
    <source>
        <dbReference type="Proteomes" id="UP000199446"/>
    </source>
</evidence>
<dbReference type="CDD" id="cd11534">
    <property type="entry name" value="NTP-PPase_HisIE_like"/>
    <property type="match status" value="1"/>
</dbReference>
<sequence length="218" mass="24168">MDLSAVRFDETGLVPVVVQDARTGEVLTLAYANREALEETLRTRRSTFFSRSRQALWRKGETSGHTQEVVEVLLDCDGDAVVYRVLPQGPACHTGERSCFHRALLEGEKDLGFVVGQVYATIKERLRTLPEGSYVARMHQAGLDRILKKIGEEAGEVILAAKNQNPEELRHEAADLLFHLLLTLAELGLGPEDLAKTLWERHRPGGNRASGKEPEASS</sequence>
<feature type="region of interest" description="Phosphoribosyl-ATP pyrophosphohydrolase" evidence="15">
    <location>
        <begin position="115"/>
        <end position="218"/>
    </location>
</feature>
<feature type="domain" description="Phosphoribosyl-AMP cyclohydrolase" evidence="16">
    <location>
        <begin position="29"/>
        <end position="101"/>
    </location>
</feature>
<dbReference type="InterPro" id="IPR021130">
    <property type="entry name" value="PRib-ATP_PPHydrolase-like"/>
</dbReference>
<evidence type="ECO:0000256" key="15">
    <source>
        <dbReference type="HAMAP-Rule" id="MF_01019"/>
    </source>
</evidence>
<dbReference type="NCBIfam" id="NF002747">
    <property type="entry name" value="PRK02759.1"/>
    <property type="match status" value="1"/>
</dbReference>
<accession>A0A1G7J5E1</accession>
<dbReference type="GO" id="GO:0005737">
    <property type="term" value="C:cytoplasm"/>
    <property type="evidence" value="ECO:0007669"/>
    <property type="project" value="UniProtKB-SubCell"/>
</dbReference>
<evidence type="ECO:0000256" key="2">
    <source>
        <dbReference type="ARBA" id="ARBA00001460"/>
    </source>
</evidence>
<comment type="similarity">
    <text evidence="7 15">In the N-terminal section; belongs to the PRA-CH family.</text>
</comment>
<dbReference type="Gene3D" id="1.10.287.1080">
    <property type="entry name" value="MazG-like"/>
    <property type="match status" value="1"/>
</dbReference>
<keyword evidence="10 15" id="KW-0547">Nucleotide-binding</keyword>
<dbReference type="GO" id="GO:0000105">
    <property type="term" value="P:L-histidine biosynthetic process"/>
    <property type="evidence" value="ECO:0007669"/>
    <property type="project" value="UniProtKB-UniRule"/>
</dbReference>
<evidence type="ECO:0000256" key="12">
    <source>
        <dbReference type="ARBA" id="ARBA00022840"/>
    </source>
</evidence>
<comment type="pathway">
    <text evidence="5 15">Amino-acid biosynthesis; L-histidine biosynthesis; L-histidine from 5-phospho-alpha-D-ribose 1-diphosphate: step 2/9.</text>
</comment>
<evidence type="ECO:0000256" key="1">
    <source>
        <dbReference type="ARBA" id="ARBA00000024"/>
    </source>
</evidence>
<evidence type="ECO:0000256" key="9">
    <source>
        <dbReference type="ARBA" id="ARBA00022605"/>
    </source>
</evidence>
<dbReference type="OrthoDB" id="9795769at2"/>
<evidence type="ECO:0000256" key="14">
    <source>
        <dbReference type="ARBA" id="ARBA00023268"/>
    </source>
</evidence>
<comment type="subcellular location">
    <subcellularLocation>
        <location evidence="3 15">Cytoplasm</location>
    </subcellularLocation>
</comment>
<dbReference type="EC" id="3.6.1.31" evidence="15"/>
<comment type="catalytic activity">
    <reaction evidence="2 15">
        <text>1-(5-phospho-beta-D-ribosyl)-ATP + H2O = 1-(5-phospho-beta-D-ribosyl)-5'-AMP + diphosphate + H(+)</text>
        <dbReference type="Rhea" id="RHEA:22828"/>
        <dbReference type="ChEBI" id="CHEBI:15377"/>
        <dbReference type="ChEBI" id="CHEBI:15378"/>
        <dbReference type="ChEBI" id="CHEBI:33019"/>
        <dbReference type="ChEBI" id="CHEBI:59457"/>
        <dbReference type="ChEBI" id="CHEBI:73183"/>
        <dbReference type="EC" id="3.6.1.31"/>
    </reaction>
</comment>
<dbReference type="InterPro" id="IPR008179">
    <property type="entry name" value="HisE"/>
</dbReference>
<comment type="similarity">
    <text evidence="6 15">In the C-terminal section; belongs to the PRA-PH family.</text>
</comment>
<dbReference type="Proteomes" id="UP000199446">
    <property type="component" value="Unassembled WGS sequence"/>
</dbReference>
<keyword evidence="11 15" id="KW-0378">Hydrolase</keyword>
<evidence type="ECO:0000256" key="8">
    <source>
        <dbReference type="ARBA" id="ARBA00022490"/>
    </source>
</evidence>
<evidence type="ECO:0000256" key="4">
    <source>
        <dbReference type="ARBA" id="ARBA00005169"/>
    </source>
</evidence>
<evidence type="ECO:0000256" key="3">
    <source>
        <dbReference type="ARBA" id="ARBA00004496"/>
    </source>
</evidence>
<dbReference type="HAMAP" id="MF_01020">
    <property type="entry name" value="HisE"/>
    <property type="match status" value="1"/>
</dbReference>
<organism evidence="17 18">
    <name type="scientific">Thermus arciformis</name>
    <dbReference type="NCBI Taxonomy" id="482827"/>
    <lineage>
        <taxon>Bacteria</taxon>
        <taxon>Thermotogati</taxon>
        <taxon>Deinococcota</taxon>
        <taxon>Deinococci</taxon>
        <taxon>Thermales</taxon>
        <taxon>Thermaceae</taxon>
        <taxon>Thermus</taxon>
    </lineage>
</organism>
<feature type="region of interest" description="Phosphoribosyl-AMP cyclohydrolase" evidence="15">
    <location>
        <begin position="1"/>
        <end position="114"/>
    </location>
</feature>
<keyword evidence="13 15" id="KW-0368">Histidine biosynthesis</keyword>
<dbReference type="STRING" id="482827.SAMN04488243_13118"/>
<gene>
    <name evidence="15" type="primary">hisI</name>
    <name evidence="15" type="synonym">hisIE</name>
    <name evidence="17" type="ORF">SAMN04488243_13118</name>
</gene>
<dbReference type="GO" id="GO:0005524">
    <property type="term" value="F:ATP binding"/>
    <property type="evidence" value="ECO:0007669"/>
    <property type="project" value="UniProtKB-KW"/>
</dbReference>
<evidence type="ECO:0000256" key="11">
    <source>
        <dbReference type="ARBA" id="ARBA00022801"/>
    </source>
</evidence>
<dbReference type="PANTHER" id="PTHR42945:SF1">
    <property type="entry name" value="HISTIDINE BIOSYNTHESIS BIFUNCTIONAL PROTEIN HIS7"/>
    <property type="match status" value="1"/>
</dbReference>
<keyword evidence="9 15" id="KW-0028">Amino-acid biosynthesis</keyword>